<dbReference type="PANTHER" id="PTHR21197:SF0">
    <property type="entry name" value="UDP-GALACTOPYRANOSE MUTASE"/>
    <property type="match status" value="1"/>
</dbReference>
<organism evidence="1 2">
    <name type="scientific">Neolewinella antarctica</name>
    <dbReference type="NCBI Taxonomy" id="442734"/>
    <lineage>
        <taxon>Bacteria</taxon>
        <taxon>Pseudomonadati</taxon>
        <taxon>Bacteroidota</taxon>
        <taxon>Saprospiria</taxon>
        <taxon>Saprospirales</taxon>
        <taxon>Lewinellaceae</taxon>
        <taxon>Neolewinella</taxon>
    </lineage>
</organism>
<gene>
    <name evidence="1" type="ORF">GGR27_003521</name>
</gene>
<sequence length="432" mass="49503">MKNILVIGGGIAGVTAAFEISKNDRYDITLMERSDVLGGLNSTENFDGNLHDIGTFIYNSKHPLMTTFPFLKEALVTVKHEPIVLLDKDKTDVHPISLKGYLRNHGVTNFIKSISYLILDKFRYRNYTTLPEYCKYYLGSLIYNKSGLKGYINRLYRMNDDEIDIKFGQSRMANLSKYSLRKLVLSPGKIFNKYSFTGKESQNESHYARPRQGYDQVYSALESELSKRKVKVLKGINITSIHKVERKFIVETKDSSHSYDRIVSSIPVAAIQRLIGVKPTYKFKYMGLTTLHFTGKVIPDNNAIYNYTKDGYWKRMTVFSKYYGKANGQDYFSVEVTIDKENSIHVDDLIHDFISFCDKYNIATDLKNTGHTLVPFAYPVFEKGETTLIERELQVVKDFGIDLIGRQGTFEYLSSGETILSTKNYVNSEFTT</sequence>
<dbReference type="RefSeq" id="WP_168039630.1">
    <property type="nucleotide sequence ID" value="NZ_JAATJH010000007.1"/>
</dbReference>
<name>A0ABX0XFJ8_9BACT</name>
<evidence type="ECO:0000313" key="2">
    <source>
        <dbReference type="Proteomes" id="UP000770785"/>
    </source>
</evidence>
<evidence type="ECO:0000313" key="1">
    <source>
        <dbReference type="EMBL" id="NJC28002.1"/>
    </source>
</evidence>
<proteinExistence type="predicted"/>
<dbReference type="Proteomes" id="UP000770785">
    <property type="component" value="Unassembled WGS sequence"/>
</dbReference>
<keyword evidence="2" id="KW-1185">Reference proteome</keyword>
<reference evidence="1 2" key="1">
    <citation type="submission" date="2020-03" db="EMBL/GenBank/DDBJ databases">
        <title>Genomic Encyclopedia of Type Strains, Phase IV (KMG-IV): sequencing the most valuable type-strain genomes for metagenomic binning, comparative biology and taxonomic classification.</title>
        <authorList>
            <person name="Goeker M."/>
        </authorList>
    </citation>
    <scope>NUCLEOTIDE SEQUENCE [LARGE SCALE GENOMIC DNA]</scope>
    <source>
        <strain evidence="1 2">DSM 105096</strain>
    </source>
</reference>
<dbReference type="Pfam" id="PF13450">
    <property type="entry name" value="NAD_binding_8"/>
    <property type="match status" value="1"/>
</dbReference>
<accession>A0ABX0XFJ8</accession>
<dbReference type="SUPFAM" id="SSF51905">
    <property type="entry name" value="FAD/NAD(P)-binding domain"/>
    <property type="match status" value="1"/>
</dbReference>
<dbReference type="Gene3D" id="3.50.50.60">
    <property type="entry name" value="FAD/NAD(P)-binding domain"/>
    <property type="match status" value="1"/>
</dbReference>
<comment type="caution">
    <text evidence="1">The sequence shown here is derived from an EMBL/GenBank/DDBJ whole genome shotgun (WGS) entry which is preliminary data.</text>
</comment>
<protein>
    <submittedName>
        <fullName evidence="1">Protoporphyrinogen oxidase</fullName>
    </submittedName>
</protein>
<dbReference type="PANTHER" id="PTHR21197">
    <property type="entry name" value="UDP-GALACTOPYRANOSE MUTASE"/>
    <property type="match status" value="1"/>
</dbReference>
<dbReference type="InterPro" id="IPR036188">
    <property type="entry name" value="FAD/NAD-bd_sf"/>
</dbReference>
<dbReference type="EMBL" id="JAATJH010000007">
    <property type="protein sequence ID" value="NJC28002.1"/>
    <property type="molecule type" value="Genomic_DNA"/>
</dbReference>